<evidence type="ECO:0000256" key="3">
    <source>
        <dbReference type="PROSITE-ProRule" id="PRU00591"/>
    </source>
</evidence>
<keyword evidence="2" id="KW-0677">Repeat</keyword>
<organism evidence="6 7">
    <name type="scientific">Eshraghiella crossota CAG:259</name>
    <dbReference type="NCBI Taxonomy" id="1263062"/>
    <lineage>
        <taxon>Bacteria</taxon>
        <taxon>Bacillati</taxon>
        <taxon>Bacillota</taxon>
        <taxon>Clostridia</taxon>
        <taxon>Lachnospirales</taxon>
        <taxon>Lachnospiraceae</taxon>
        <taxon>Eshraghiella</taxon>
    </lineage>
</organism>
<evidence type="ECO:0000313" key="6">
    <source>
        <dbReference type="EMBL" id="CCY77907.1"/>
    </source>
</evidence>
<dbReference type="Pfam" id="PF19127">
    <property type="entry name" value="Choline_bind_3"/>
    <property type="match status" value="1"/>
</dbReference>
<dbReference type="CDD" id="cd02619">
    <property type="entry name" value="Peptidase_C1"/>
    <property type="match status" value="1"/>
</dbReference>
<sequence>MTGRMNKVLAVLISAVTVASSVDFNAMGTKAAEDVNNLKDTVEAATGSGNSGAVLHSFEAPLVGNSGNISRYVADSAIFYGLARSTAIPSSYSSVERGYVTSVKNQGGLGICWAYGACAAMEFYALSHGYVSSPDDIDLSEFGLAYMTFNDSTFTDPLGGTTGDKSTNYNMTYSFANGGNDQYAFKTLSKWAGVMNQKSVPEASYPYQLDQEDTTYTFKAEDVSYILTGQKYINMKERDLVKQAIIENGAVSTIYTTNQKRSDKYVYYSVPTGSGHEVTIVGWDDNIDKSLFAANGHETPPGNGAWLIKNSWGSNTGNNGYFWMSYYESSIQNMNAVIYEIVPADTYDYNYQYDGSTIFNHFIQNNASLYKNEKKFANIFKVNGSTDEILRSVAFAVGNSNLSYTIDIYKVDTKAGTITPESGTLLTSYTGKTTYAGYYTTELPESITLHRGDTFSVVVTFDNASGINYSISEYQTADNDHIYWDVVNSTAPGHSYLYYYNRWVDINENSYDRYPDADFCIKAFTTAKKDIEASEITGIEQSGLDKAVITWKKTSDATGYALYRKAEGDADYSLVYNGTDVTFTDTGLAFGKTYYYYVKAYNNSHGMDTISPSQVKKISIDIPRTRITNVESTGTGISVKWEKISGAKGYKVLRSEDGENYSEIAYAVTNEYTDNNVPKYNKAYYYSIITVFNDGSKDIESLKSSRYVGIKKLNNPTNGHINNDEYKKFKLTWDKVENASGYYVKRIITNQDTVTIDAKDVDSYIDDVESIAENTQVTYQIIPYVIEDNVYKQGKGIAFNPMYVRCEPIANLTYDKDTNTIKWDAYTFPDKHIDTMYHVYISESKDVNDGYYKSYTNTFNMPDYDENKTYYVRVTAYARNPLQGTGRELTAFQSSALIIGKEPEVIVKPDKPILSSIDDKNIEIGSRVELAAKVTNTDSASTYTYQWYEASSKTASGTPIANATSAKYTPATGKNGEKYYYCNVTVSKNGYTETTTTNRAKVRVTTPLSRATIGSIAAQTYTGKGITPSVTVKYNGITLTNGTDYTVSYSNHINPGTATVTITGKGYYTGSRKINFTIKEIKNGWVYDNGKWYYFSQNIKQTGWKYIGSKWYYMDNNGVMQTGWKYIGSNWYFFNESGDMRTGWFTRYGKTYYCKPDGSMARQFVKVGSSTYYFDSEGALQTGWKQVGNKWYYMNSNGVVQTGWKQLGKNWYYLNSDGSMQTGWKQVGRYWYYMDGNGVMQTGWKQIGKNWYYMDGNGVMQTGWKYIGKNWYYMDSNGVMQTGWKTISGRRYYFYANGAMR</sequence>
<dbReference type="Gene3D" id="3.90.70.10">
    <property type="entry name" value="Cysteine proteinases"/>
    <property type="match status" value="1"/>
</dbReference>
<dbReference type="InterPro" id="IPR013128">
    <property type="entry name" value="Peptidase_C1A"/>
</dbReference>
<dbReference type="SUPFAM" id="SSF69360">
    <property type="entry name" value="Cell wall binding repeat"/>
    <property type="match status" value="2"/>
</dbReference>
<name>R5LY15_9FIRM</name>
<evidence type="ECO:0000256" key="2">
    <source>
        <dbReference type="ARBA" id="ARBA00022737"/>
    </source>
</evidence>
<dbReference type="Gene3D" id="2.60.40.2700">
    <property type="match status" value="1"/>
</dbReference>
<gene>
    <name evidence="6" type="ORF">BN569_01017</name>
</gene>
<dbReference type="InterPro" id="IPR038765">
    <property type="entry name" value="Papain-like_cys_pep_sf"/>
</dbReference>
<accession>R5LY15</accession>
<dbReference type="EMBL" id="CAYU010000080">
    <property type="protein sequence ID" value="CCY77907.1"/>
    <property type="molecule type" value="Genomic_DNA"/>
</dbReference>
<dbReference type="GO" id="GO:0006508">
    <property type="term" value="P:proteolysis"/>
    <property type="evidence" value="ECO:0007669"/>
    <property type="project" value="InterPro"/>
</dbReference>
<feature type="chain" id="PRO_5038497182" evidence="4">
    <location>
        <begin position="22"/>
        <end position="1301"/>
    </location>
</feature>
<feature type="repeat" description="Cell wall-binding" evidence="3">
    <location>
        <begin position="1201"/>
        <end position="1220"/>
    </location>
</feature>
<reference evidence="6" key="1">
    <citation type="submission" date="2012-11" db="EMBL/GenBank/DDBJ databases">
        <title>Dependencies among metagenomic species, viruses, plasmids and units of genetic variation.</title>
        <authorList>
            <person name="Nielsen H.B."/>
            <person name="Almeida M."/>
            <person name="Juncker A.S."/>
            <person name="Rasmussen S."/>
            <person name="Li J."/>
            <person name="Sunagawa S."/>
            <person name="Plichta D."/>
            <person name="Gautier L."/>
            <person name="Le Chatelier E."/>
            <person name="Peletier E."/>
            <person name="Bonde I."/>
            <person name="Nielsen T."/>
            <person name="Manichanh C."/>
            <person name="Arumugam M."/>
            <person name="Batto J."/>
            <person name="Santos M.B.Q.D."/>
            <person name="Blom N."/>
            <person name="Borruel N."/>
            <person name="Burgdorf K.S."/>
            <person name="Boumezbeur F."/>
            <person name="Casellas F."/>
            <person name="Dore J."/>
            <person name="Guarner F."/>
            <person name="Hansen T."/>
            <person name="Hildebrand F."/>
            <person name="Kaas R.S."/>
            <person name="Kennedy S."/>
            <person name="Kristiansen K."/>
            <person name="Kultima J.R."/>
            <person name="Leonard P."/>
            <person name="Levenez F."/>
            <person name="Lund O."/>
            <person name="Moumen B."/>
            <person name="Le Paslier D."/>
            <person name="Pons N."/>
            <person name="Pedersen O."/>
            <person name="Prifti E."/>
            <person name="Qin J."/>
            <person name="Raes J."/>
            <person name="Tap J."/>
            <person name="Tims S."/>
            <person name="Ussery D.W."/>
            <person name="Yamada T."/>
            <person name="MetaHit consortium"/>
            <person name="Renault P."/>
            <person name="Sicheritz-Ponten T."/>
            <person name="Bork P."/>
            <person name="Wang J."/>
            <person name="Brunak S."/>
            <person name="Ehrlich S.D."/>
        </authorList>
    </citation>
    <scope>NUCLEOTIDE SEQUENCE [LARGE SCALE GENOMIC DNA]</scope>
</reference>
<comment type="caution">
    <text evidence="6">The sequence shown here is derived from an EMBL/GenBank/DDBJ whole genome shotgun (WGS) entry which is preliminary data.</text>
</comment>
<evidence type="ECO:0000259" key="5">
    <source>
        <dbReference type="PROSITE" id="PS50835"/>
    </source>
</evidence>
<dbReference type="PROSITE" id="PS00639">
    <property type="entry name" value="THIOL_PROTEASE_HIS"/>
    <property type="match status" value="1"/>
</dbReference>
<dbReference type="InterPro" id="IPR018337">
    <property type="entry name" value="Cell_wall/Cho-bd_repeat"/>
</dbReference>
<dbReference type="InterPro" id="IPR013783">
    <property type="entry name" value="Ig-like_fold"/>
</dbReference>
<feature type="domain" description="Ig-like" evidence="5">
    <location>
        <begin position="903"/>
        <end position="998"/>
    </location>
</feature>
<dbReference type="PROSITE" id="PS00139">
    <property type="entry name" value="THIOL_PROTEASE_CYS"/>
    <property type="match status" value="1"/>
</dbReference>
<dbReference type="Pfam" id="PF18560">
    <property type="entry name" value="Lectin_like"/>
    <property type="match status" value="1"/>
</dbReference>
<dbReference type="InterPro" id="IPR007110">
    <property type="entry name" value="Ig-like_dom"/>
</dbReference>
<feature type="repeat" description="Cell wall-binding" evidence="3">
    <location>
        <begin position="1221"/>
        <end position="1240"/>
    </location>
</feature>
<dbReference type="PROSITE" id="PS50835">
    <property type="entry name" value="IG_LIKE"/>
    <property type="match status" value="1"/>
</dbReference>
<dbReference type="PROSITE" id="PS51170">
    <property type="entry name" value="CW"/>
    <property type="match status" value="9"/>
</dbReference>
<feature type="repeat" description="Cell wall-binding" evidence="3">
    <location>
        <begin position="1121"/>
        <end position="1140"/>
    </location>
</feature>
<feature type="signal peptide" evidence="4">
    <location>
        <begin position="1"/>
        <end position="21"/>
    </location>
</feature>
<evidence type="ECO:0000313" key="7">
    <source>
        <dbReference type="Proteomes" id="UP000018300"/>
    </source>
</evidence>
<feature type="repeat" description="Cell wall-binding" evidence="3">
    <location>
        <begin position="1181"/>
        <end position="1200"/>
    </location>
</feature>
<dbReference type="InterPro" id="IPR025660">
    <property type="entry name" value="Pept_his_AS"/>
</dbReference>
<feature type="repeat" description="Cell wall-binding" evidence="3">
    <location>
        <begin position="1281"/>
        <end position="1300"/>
    </location>
</feature>
<feature type="repeat" description="Cell wall-binding" evidence="3">
    <location>
        <begin position="1241"/>
        <end position="1260"/>
    </location>
</feature>
<feature type="repeat" description="Cell wall-binding" evidence="3">
    <location>
        <begin position="1082"/>
        <end position="1098"/>
    </location>
</feature>
<dbReference type="Gene3D" id="2.60.40.10">
    <property type="entry name" value="Immunoglobulins"/>
    <property type="match status" value="2"/>
</dbReference>
<dbReference type="SMART" id="SM00645">
    <property type="entry name" value="Pept_C1"/>
    <property type="match status" value="1"/>
</dbReference>
<dbReference type="Pfam" id="PF01473">
    <property type="entry name" value="Choline_bind_1"/>
    <property type="match status" value="9"/>
</dbReference>
<feature type="repeat" description="Cell wall-binding" evidence="3">
    <location>
        <begin position="1261"/>
        <end position="1280"/>
    </location>
</feature>
<dbReference type="InterPro" id="IPR036116">
    <property type="entry name" value="FN3_sf"/>
</dbReference>
<dbReference type="PANTHER" id="PTHR12411">
    <property type="entry name" value="CYSTEINE PROTEASE FAMILY C1-RELATED"/>
    <property type="match status" value="1"/>
</dbReference>
<comment type="similarity">
    <text evidence="1">Belongs to the peptidase C1 family.</text>
</comment>
<dbReference type="InterPro" id="IPR040528">
    <property type="entry name" value="Lectin-like"/>
</dbReference>
<dbReference type="Pfam" id="PF00112">
    <property type="entry name" value="Peptidase_C1"/>
    <property type="match status" value="1"/>
</dbReference>
<keyword evidence="4" id="KW-0732">Signal</keyword>
<dbReference type="SUPFAM" id="SSF54001">
    <property type="entry name" value="Cysteine proteinases"/>
    <property type="match status" value="1"/>
</dbReference>
<dbReference type="GO" id="GO:0008234">
    <property type="term" value="F:cysteine-type peptidase activity"/>
    <property type="evidence" value="ECO:0007669"/>
    <property type="project" value="InterPro"/>
</dbReference>
<dbReference type="InterPro" id="IPR000668">
    <property type="entry name" value="Peptidase_C1A_C"/>
</dbReference>
<feature type="repeat" description="Cell wall-binding" evidence="3">
    <location>
        <begin position="1101"/>
        <end position="1120"/>
    </location>
</feature>
<dbReference type="Gene3D" id="2.10.270.10">
    <property type="entry name" value="Cholin Binding"/>
    <property type="match status" value="5"/>
</dbReference>
<evidence type="ECO:0000256" key="4">
    <source>
        <dbReference type="SAM" id="SignalP"/>
    </source>
</evidence>
<evidence type="ECO:0000256" key="1">
    <source>
        <dbReference type="ARBA" id="ARBA00008455"/>
    </source>
</evidence>
<proteinExistence type="inferred from homology"/>
<protein>
    <submittedName>
        <fullName evidence="6">Putative fibronectin type III domain protein</fullName>
    </submittedName>
</protein>
<dbReference type="SUPFAM" id="SSF49265">
    <property type="entry name" value="Fibronectin type III"/>
    <property type="match status" value="2"/>
</dbReference>
<dbReference type="Proteomes" id="UP000018300">
    <property type="component" value="Unassembled WGS sequence"/>
</dbReference>
<dbReference type="InterPro" id="IPR000169">
    <property type="entry name" value="Pept_cys_AS"/>
</dbReference>